<dbReference type="GeneTree" id="ENSGT00940000175283"/>
<evidence type="ECO:0000256" key="2">
    <source>
        <dbReference type="ARBA" id="ARBA00022741"/>
    </source>
</evidence>
<evidence type="ECO:0000256" key="3">
    <source>
        <dbReference type="ARBA" id="ARBA00023134"/>
    </source>
</evidence>
<dbReference type="InterPro" id="IPR006703">
    <property type="entry name" value="G_AIG1"/>
</dbReference>
<dbReference type="PANTHER" id="PTHR10903">
    <property type="entry name" value="GTPASE, IMAP FAMILY MEMBER-RELATED"/>
    <property type="match status" value="1"/>
</dbReference>
<keyword evidence="3" id="KW-0342">GTP-binding</keyword>
<gene>
    <name evidence="5" type="primary">LOC102076777</name>
</gene>
<feature type="domain" description="AIG1-type G" evidence="4">
    <location>
        <begin position="110"/>
        <end position="273"/>
    </location>
</feature>
<dbReference type="AlphaFoldDB" id="A0A669BY60"/>
<accession>A0A669BY60</accession>
<dbReference type="OMA" id="GKAMTDP"/>
<dbReference type="Pfam" id="PF04548">
    <property type="entry name" value="AIG1"/>
    <property type="match status" value="1"/>
</dbReference>
<evidence type="ECO:0000256" key="1">
    <source>
        <dbReference type="ARBA" id="ARBA00008535"/>
    </source>
</evidence>
<dbReference type="PANTHER" id="PTHR10903:SF103">
    <property type="entry name" value="GTPASE IMAP FAMILY MEMBER GIMD1"/>
    <property type="match status" value="1"/>
</dbReference>
<dbReference type="InterPro" id="IPR045058">
    <property type="entry name" value="GIMA/IAN/Toc"/>
</dbReference>
<proteinExistence type="inferred from homology"/>
<organism evidence="5 6">
    <name type="scientific">Oreochromis niloticus</name>
    <name type="common">Nile tilapia</name>
    <name type="synonym">Tilapia nilotica</name>
    <dbReference type="NCBI Taxonomy" id="8128"/>
    <lineage>
        <taxon>Eukaryota</taxon>
        <taxon>Metazoa</taxon>
        <taxon>Chordata</taxon>
        <taxon>Craniata</taxon>
        <taxon>Vertebrata</taxon>
        <taxon>Euteleostomi</taxon>
        <taxon>Actinopterygii</taxon>
        <taxon>Neopterygii</taxon>
        <taxon>Teleostei</taxon>
        <taxon>Neoteleostei</taxon>
        <taxon>Acanthomorphata</taxon>
        <taxon>Ovalentaria</taxon>
        <taxon>Cichlomorphae</taxon>
        <taxon>Cichliformes</taxon>
        <taxon>Cichlidae</taxon>
        <taxon>African cichlids</taxon>
        <taxon>Pseudocrenilabrinae</taxon>
        <taxon>Oreochromini</taxon>
        <taxon>Oreochromis</taxon>
    </lineage>
</organism>
<dbReference type="Proteomes" id="UP000005207">
    <property type="component" value="Linkage group LG3"/>
</dbReference>
<evidence type="ECO:0000313" key="5">
    <source>
        <dbReference type="Ensembl" id="ENSONIP00000039331.1"/>
    </source>
</evidence>
<keyword evidence="6" id="KW-1185">Reference proteome</keyword>
<dbReference type="SUPFAM" id="SSF52540">
    <property type="entry name" value="P-loop containing nucleoside triphosphate hydrolases"/>
    <property type="match status" value="1"/>
</dbReference>
<keyword evidence="2" id="KW-0547">Nucleotide-binding</keyword>
<dbReference type="GO" id="GO:0005525">
    <property type="term" value="F:GTP binding"/>
    <property type="evidence" value="ECO:0007669"/>
    <property type="project" value="UniProtKB-KW"/>
</dbReference>
<protein>
    <recommendedName>
        <fullName evidence="4">AIG1-type G domain-containing protein</fullName>
    </recommendedName>
</protein>
<dbReference type="Gene3D" id="3.40.50.300">
    <property type="entry name" value="P-loop containing nucleotide triphosphate hydrolases"/>
    <property type="match status" value="1"/>
</dbReference>
<evidence type="ECO:0000259" key="4">
    <source>
        <dbReference type="Pfam" id="PF04548"/>
    </source>
</evidence>
<name>A0A669BY60_ORENI</name>
<comment type="similarity">
    <text evidence="1">Belongs to the TRAFAC class TrmE-Era-EngA-EngB-Septin-like GTPase superfamily. AIG1/Toc34/Toc159-like paraseptin GTPase family. IAN subfamily.</text>
</comment>
<evidence type="ECO:0000313" key="6">
    <source>
        <dbReference type="Proteomes" id="UP000005207"/>
    </source>
</evidence>
<reference evidence="5" key="3">
    <citation type="submission" date="2025-09" db="UniProtKB">
        <authorList>
            <consortium name="Ensembl"/>
        </authorList>
    </citation>
    <scope>IDENTIFICATION</scope>
</reference>
<dbReference type="InterPro" id="IPR027417">
    <property type="entry name" value="P-loop_NTPase"/>
</dbReference>
<reference evidence="5" key="2">
    <citation type="submission" date="2025-08" db="UniProtKB">
        <authorList>
            <consortium name="Ensembl"/>
        </authorList>
    </citation>
    <scope>IDENTIFICATION</scope>
</reference>
<dbReference type="InParanoid" id="A0A669BY60"/>
<reference evidence="6" key="1">
    <citation type="submission" date="2012-01" db="EMBL/GenBank/DDBJ databases">
        <title>The Genome Sequence of Oreochromis niloticus (Nile Tilapia).</title>
        <authorList>
            <consortium name="Broad Institute Genome Assembly Team"/>
            <consortium name="Broad Institute Sequencing Platform"/>
            <person name="Di Palma F."/>
            <person name="Johnson J."/>
            <person name="Lander E.S."/>
            <person name="Lindblad-Toh K."/>
        </authorList>
    </citation>
    <scope>NUCLEOTIDE SEQUENCE [LARGE SCALE GENOMIC DNA]</scope>
</reference>
<sequence length="308" mass="34598">MTEDLMTTGNKRNISVRNCTDVCCFYDPIKLQSEAQKGPAGYSLTSNHSRKYTFNLLYQAYPVLEKFTSPDKVKQMDLKAEHGQPGNSLFDFLSRWVHHHGDGNRDVLVLNVLLLGGHQSGRSSVGNALLGGHEFKTGRSISGVTTECRLLWRTFPRFFRRQGAETDLMLRIIDTPPGVPDPQSIHRLCPQGVHVLGIVLRADLPHEDARLQQHAEKLLGPEWRQHAIVILTHADHLRETGFQPSAYLAQPSTRWLRDLAGEIGGGVWFLDNTSDWPSVRGRMLRDQILCLSAKNHHSALTVRTVTSV</sequence>
<dbReference type="Ensembl" id="ENSONIT00000044377.1">
    <property type="protein sequence ID" value="ENSONIP00000039331.1"/>
    <property type="gene ID" value="ENSONIG00000032074.1"/>
</dbReference>